<sequence length="527" mass="58864">MRVRELAETAQLGQNTQQRLEQQLLQMEHRTYLWLHLAIDDIRSTFENSFRPAEESVRLIPPSVNHAYERILDRVPPDKVHTVKKVLQIIIAARRPLTTTEMAMALGITLYPESQTAVEAMLDSSQIDKKLRRLCGLFVFINNTKIYLIHQTAREFLIFKANMNSVHDLYSWCLIDTEDQMASICLKYLSMEDLEAEKEELSSDALSFLEYSAVYWADHVRKMSSNSSQELNDRLHQVYKSSGNLFSLWFPIFWKAVMPIHTIPSMKALHLAAFNGHEREVKHLLTINGSDINAADDTSTYPITWASWNGHAEVVQILLDNGADVNSLGGWYGNALQAACLGGRDRIVQILLEKGAEVDAQGGEYGNALQAASSKGHDKIVQMLLEKGADVNAQDEWTGNALQTASSKGYDKIVQMLLEKGADVNAQDEWTGNALQTASSKGYDKIVQMLLEKGADVNAQDEWTGNALQAASSKGYDKIVQMLLEKEADVNARDRLDGYALQAACFGGHGRIVQMLLEKGAEVDDQG</sequence>
<dbReference type="InterPro" id="IPR054471">
    <property type="entry name" value="GPIID_WHD"/>
</dbReference>
<reference evidence="6" key="2">
    <citation type="journal article" date="2023" name="IMA Fungus">
        <title>Comparative genomic study of the Penicillium genus elucidates a diverse pangenome and 15 lateral gene transfer events.</title>
        <authorList>
            <person name="Petersen C."/>
            <person name="Sorensen T."/>
            <person name="Nielsen M.R."/>
            <person name="Sondergaard T.E."/>
            <person name="Sorensen J.L."/>
            <person name="Fitzpatrick D.A."/>
            <person name="Frisvad J.C."/>
            <person name="Nielsen K.L."/>
        </authorList>
    </citation>
    <scope>NUCLEOTIDE SEQUENCE</scope>
    <source>
        <strain evidence="6">IBT 29864</strain>
    </source>
</reference>
<reference evidence="6" key="1">
    <citation type="submission" date="2022-11" db="EMBL/GenBank/DDBJ databases">
        <authorList>
            <person name="Petersen C."/>
        </authorList>
    </citation>
    <scope>NUCLEOTIDE SEQUENCE</scope>
    <source>
        <strain evidence="6">IBT 29864</strain>
    </source>
</reference>
<dbReference type="Proteomes" id="UP001147782">
    <property type="component" value="Unassembled WGS sequence"/>
</dbReference>
<keyword evidence="2 3" id="KW-0040">ANK repeat</keyword>
<feature type="repeat" description="ANK" evidence="3">
    <location>
        <begin position="364"/>
        <end position="396"/>
    </location>
</feature>
<evidence type="ECO:0000259" key="5">
    <source>
        <dbReference type="Pfam" id="PF23239"/>
    </source>
</evidence>
<evidence type="ECO:0008006" key="8">
    <source>
        <dbReference type="Google" id="ProtNLM"/>
    </source>
</evidence>
<dbReference type="AlphaFoldDB" id="A0A9W9V241"/>
<evidence type="ECO:0000256" key="3">
    <source>
        <dbReference type="PROSITE-ProRule" id="PRU00023"/>
    </source>
</evidence>
<dbReference type="Pfam" id="PF23239">
    <property type="entry name" value="DUF7069"/>
    <property type="match status" value="1"/>
</dbReference>
<evidence type="ECO:0000259" key="4">
    <source>
        <dbReference type="Pfam" id="PF22939"/>
    </source>
</evidence>
<accession>A0A9W9V241</accession>
<evidence type="ECO:0000256" key="2">
    <source>
        <dbReference type="ARBA" id="ARBA00023043"/>
    </source>
</evidence>
<dbReference type="InterPro" id="IPR002110">
    <property type="entry name" value="Ankyrin_rpt"/>
</dbReference>
<dbReference type="PROSITE" id="PS50297">
    <property type="entry name" value="ANK_REP_REGION"/>
    <property type="match status" value="5"/>
</dbReference>
<feature type="domain" description="GPI inositol-deacylase winged helix" evidence="4">
    <location>
        <begin position="83"/>
        <end position="159"/>
    </location>
</feature>
<feature type="repeat" description="ANK" evidence="3">
    <location>
        <begin position="298"/>
        <end position="330"/>
    </location>
</feature>
<dbReference type="InterPro" id="IPR036770">
    <property type="entry name" value="Ankyrin_rpt-contain_sf"/>
</dbReference>
<proteinExistence type="predicted"/>
<feature type="repeat" description="ANK" evidence="3">
    <location>
        <begin position="466"/>
        <end position="495"/>
    </location>
</feature>
<dbReference type="SMART" id="SM00248">
    <property type="entry name" value="ANK"/>
    <property type="match status" value="8"/>
</dbReference>
<dbReference type="PANTHER" id="PTHR24126">
    <property type="entry name" value="ANKYRIN REPEAT, PH AND SEC7 DOMAIN CONTAINING PROTEIN SECG-RELATED"/>
    <property type="match status" value="1"/>
</dbReference>
<dbReference type="OrthoDB" id="4772757at2759"/>
<dbReference type="SUPFAM" id="SSF48403">
    <property type="entry name" value="Ankyrin repeat"/>
    <property type="match status" value="1"/>
</dbReference>
<evidence type="ECO:0000313" key="6">
    <source>
        <dbReference type="EMBL" id="KAJ5364899.1"/>
    </source>
</evidence>
<dbReference type="InterPro" id="IPR055497">
    <property type="entry name" value="DUF7069"/>
</dbReference>
<feature type="repeat" description="ANK" evidence="3">
    <location>
        <begin position="264"/>
        <end position="297"/>
    </location>
</feature>
<evidence type="ECO:0000313" key="7">
    <source>
        <dbReference type="Proteomes" id="UP001147782"/>
    </source>
</evidence>
<evidence type="ECO:0000256" key="1">
    <source>
        <dbReference type="ARBA" id="ARBA00022737"/>
    </source>
</evidence>
<organism evidence="6 7">
    <name type="scientific">Penicillium cataractarum</name>
    <dbReference type="NCBI Taxonomy" id="2100454"/>
    <lineage>
        <taxon>Eukaryota</taxon>
        <taxon>Fungi</taxon>
        <taxon>Dikarya</taxon>
        <taxon>Ascomycota</taxon>
        <taxon>Pezizomycotina</taxon>
        <taxon>Eurotiomycetes</taxon>
        <taxon>Eurotiomycetidae</taxon>
        <taxon>Eurotiales</taxon>
        <taxon>Aspergillaceae</taxon>
        <taxon>Penicillium</taxon>
    </lineage>
</organism>
<dbReference type="RefSeq" id="XP_056552525.1">
    <property type="nucleotide sequence ID" value="XM_056703525.1"/>
</dbReference>
<keyword evidence="1" id="KW-0677">Repeat</keyword>
<dbReference type="Gene3D" id="1.25.40.20">
    <property type="entry name" value="Ankyrin repeat-containing domain"/>
    <property type="match status" value="2"/>
</dbReference>
<feature type="repeat" description="ANK" evidence="3">
    <location>
        <begin position="433"/>
        <end position="462"/>
    </location>
</feature>
<gene>
    <name evidence="6" type="ORF">N7496_010612</name>
</gene>
<dbReference type="PANTHER" id="PTHR24126:SF14">
    <property type="entry name" value="ANK_REP_REGION DOMAIN-CONTAINING PROTEIN"/>
    <property type="match status" value="1"/>
</dbReference>
<dbReference type="GeneID" id="81442704"/>
<protein>
    <recommendedName>
        <fullName evidence="8">NWD NACHT-NTPase N-terminal domain-containing protein</fullName>
    </recommendedName>
</protein>
<comment type="caution">
    <text evidence="6">The sequence shown here is derived from an EMBL/GenBank/DDBJ whole genome shotgun (WGS) entry which is preliminary data.</text>
</comment>
<keyword evidence="7" id="KW-1185">Reference proteome</keyword>
<dbReference type="PROSITE" id="PS50088">
    <property type="entry name" value="ANK_REPEAT"/>
    <property type="match status" value="6"/>
</dbReference>
<name>A0A9W9V241_9EURO</name>
<dbReference type="Pfam" id="PF12796">
    <property type="entry name" value="Ank_2"/>
    <property type="match status" value="2"/>
</dbReference>
<dbReference type="Pfam" id="PF13637">
    <property type="entry name" value="Ank_4"/>
    <property type="match status" value="1"/>
</dbReference>
<feature type="domain" description="DUF7069" evidence="5">
    <location>
        <begin position="2"/>
        <end position="49"/>
    </location>
</feature>
<dbReference type="PRINTS" id="PR01415">
    <property type="entry name" value="ANKYRIN"/>
</dbReference>
<dbReference type="Pfam" id="PF22939">
    <property type="entry name" value="WHD_GPIID"/>
    <property type="match status" value="1"/>
</dbReference>
<dbReference type="EMBL" id="JAPZBS010000008">
    <property type="protein sequence ID" value="KAJ5364899.1"/>
    <property type="molecule type" value="Genomic_DNA"/>
</dbReference>
<feature type="repeat" description="ANK" evidence="3">
    <location>
        <begin position="400"/>
        <end position="429"/>
    </location>
</feature>